<evidence type="ECO:0000256" key="7">
    <source>
        <dbReference type="ARBA" id="ARBA00023136"/>
    </source>
</evidence>
<reference evidence="11 12" key="1">
    <citation type="submission" date="2023-03" db="EMBL/GenBank/DDBJ databases">
        <title>Genome insight into feeding habits of ladybird beetles.</title>
        <authorList>
            <person name="Li H.-S."/>
            <person name="Huang Y.-H."/>
            <person name="Pang H."/>
        </authorList>
    </citation>
    <scope>NUCLEOTIDE SEQUENCE [LARGE SCALE GENOMIC DNA]</scope>
    <source>
        <strain evidence="11">SYSU_2023b</strain>
        <tissue evidence="11">Whole body</tissue>
    </source>
</reference>
<gene>
    <name evidence="11" type="ORF">WA026_001308</name>
</gene>
<dbReference type="GO" id="GO:0007165">
    <property type="term" value="P:signal transduction"/>
    <property type="evidence" value="ECO:0007669"/>
    <property type="project" value="UniProtKB-KW"/>
</dbReference>
<evidence type="ECO:0000256" key="8">
    <source>
        <dbReference type="ARBA" id="ARBA00023170"/>
    </source>
</evidence>
<proteinExistence type="inferred from homology"/>
<name>A0AAW1UU78_9CUCU</name>
<evidence type="ECO:0000256" key="1">
    <source>
        <dbReference type="ARBA" id="ARBA00004651"/>
    </source>
</evidence>
<evidence type="ECO:0000256" key="6">
    <source>
        <dbReference type="ARBA" id="ARBA00022989"/>
    </source>
</evidence>
<evidence type="ECO:0000313" key="12">
    <source>
        <dbReference type="Proteomes" id="UP001431783"/>
    </source>
</evidence>
<dbReference type="GO" id="GO:0005886">
    <property type="term" value="C:plasma membrane"/>
    <property type="evidence" value="ECO:0007669"/>
    <property type="project" value="UniProtKB-SubCell"/>
</dbReference>
<comment type="similarity">
    <text evidence="10">Belongs to the insect chemoreceptor superfamily. Heteromeric odorant receptor channel (TC 1.A.69) family.</text>
</comment>
<evidence type="ECO:0000313" key="11">
    <source>
        <dbReference type="EMBL" id="KAK9883109.1"/>
    </source>
</evidence>
<keyword evidence="3 10" id="KW-0716">Sensory transduction</keyword>
<dbReference type="EMBL" id="JARQZJ010000091">
    <property type="protein sequence ID" value="KAK9883109.1"/>
    <property type="molecule type" value="Genomic_DNA"/>
</dbReference>
<comment type="caution">
    <text evidence="11">The sequence shown here is derived from an EMBL/GenBank/DDBJ whole genome shotgun (WGS) entry which is preliminary data.</text>
</comment>
<comment type="subcellular location">
    <subcellularLocation>
        <location evidence="1 10">Cell membrane</location>
        <topology evidence="1 10">Multi-pass membrane protein</topology>
    </subcellularLocation>
</comment>
<dbReference type="Pfam" id="PF02949">
    <property type="entry name" value="7tm_6"/>
    <property type="match status" value="1"/>
</dbReference>
<evidence type="ECO:0000256" key="3">
    <source>
        <dbReference type="ARBA" id="ARBA00022606"/>
    </source>
</evidence>
<organism evidence="11 12">
    <name type="scientific">Henosepilachna vigintioctopunctata</name>
    <dbReference type="NCBI Taxonomy" id="420089"/>
    <lineage>
        <taxon>Eukaryota</taxon>
        <taxon>Metazoa</taxon>
        <taxon>Ecdysozoa</taxon>
        <taxon>Arthropoda</taxon>
        <taxon>Hexapoda</taxon>
        <taxon>Insecta</taxon>
        <taxon>Pterygota</taxon>
        <taxon>Neoptera</taxon>
        <taxon>Endopterygota</taxon>
        <taxon>Coleoptera</taxon>
        <taxon>Polyphaga</taxon>
        <taxon>Cucujiformia</taxon>
        <taxon>Coccinelloidea</taxon>
        <taxon>Coccinellidae</taxon>
        <taxon>Epilachninae</taxon>
        <taxon>Epilachnini</taxon>
        <taxon>Henosepilachna</taxon>
    </lineage>
</organism>
<evidence type="ECO:0000256" key="4">
    <source>
        <dbReference type="ARBA" id="ARBA00022692"/>
    </source>
</evidence>
<evidence type="ECO:0000256" key="10">
    <source>
        <dbReference type="RuleBase" id="RU351113"/>
    </source>
</evidence>
<dbReference type="PANTHER" id="PTHR21137">
    <property type="entry name" value="ODORANT RECEPTOR"/>
    <property type="match status" value="1"/>
</dbReference>
<dbReference type="PANTHER" id="PTHR21137:SF35">
    <property type="entry name" value="ODORANT RECEPTOR 19A-RELATED"/>
    <property type="match status" value="1"/>
</dbReference>
<dbReference type="GO" id="GO:0004984">
    <property type="term" value="F:olfactory receptor activity"/>
    <property type="evidence" value="ECO:0007669"/>
    <property type="project" value="InterPro"/>
</dbReference>
<sequence length="351" mass="40358">MDNLKLYAVAPKKLNHLIKTVELFTTYVKMEFGLDKCRTLNIRKTILKLVYLVRNPLKIKDMYERSKVSLQSLVDESTAEIGFKSQDFWKKCFEVFICLNLIVTTQVTIESLTQKKPFIMAYLENEKSEDTLYCGMIITMNIFFIFSTITTVLGYESSFVYFIAYCVAEMKMLKLAMDKCDLTSEEGRKEFNEILKHHVHILSFVDDISESYSFILLCQYLTSLCAVCFALFLMTIDGMPPDLDHITRYGNLSFTYLLQLAILCVAGQFLIDECSDVGDIMCYKNWDEKLIRKNAVATVMMSHRTQKTVALSIGGFTLLNMESFGEVLKGCMSFLTFMQAVYEEKSGKIKD</sequence>
<keyword evidence="7 10" id="KW-0472">Membrane</keyword>
<feature type="transmembrane region" description="Helical" evidence="10">
    <location>
        <begin position="132"/>
        <end position="155"/>
    </location>
</feature>
<dbReference type="AlphaFoldDB" id="A0AAW1UU78"/>
<feature type="transmembrane region" description="Helical" evidence="10">
    <location>
        <begin position="254"/>
        <end position="271"/>
    </location>
</feature>
<dbReference type="Proteomes" id="UP001431783">
    <property type="component" value="Unassembled WGS sequence"/>
</dbReference>
<keyword evidence="2" id="KW-1003">Cell membrane</keyword>
<evidence type="ECO:0000256" key="5">
    <source>
        <dbReference type="ARBA" id="ARBA00022725"/>
    </source>
</evidence>
<keyword evidence="9 10" id="KW-0807">Transducer</keyword>
<dbReference type="GO" id="GO:0005549">
    <property type="term" value="F:odorant binding"/>
    <property type="evidence" value="ECO:0007669"/>
    <property type="project" value="InterPro"/>
</dbReference>
<comment type="caution">
    <text evidence="10">Lacks conserved residue(s) required for the propagation of feature annotation.</text>
</comment>
<keyword evidence="12" id="KW-1185">Reference proteome</keyword>
<evidence type="ECO:0000256" key="9">
    <source>
        <dbReference type="ARBA" id="ARBA00023224"/>
    </source>
</evidence>
<accession>A0AAW1UU78</accession>
<feature type="transmembrane region" description="Helical" evidence="10">
    <location>
        <begin position="212"/>
        <end position="233"/>
    </location>
</feature>
<evidence type="ECO:0000256" key="2">
    <source>
        <dbReference type="ARBA" id="ARBA00022475"/>
    </source>
</evidence>
<keyword evidence="6 10" id="KW-1133">Transmembrane helix</keyword>
<protein>
    <recommendedName>
        <fullName evidence="10">Odorant receptor</fullName>
    </recommendedName>
</protein>
<dbReference type="InterPro" id="IPR004117">
    <property type="entry name" value="7tm6_olfct_rcpt"/>
</dbReference>
<keyword evidence="8 10" id="KW-0675">Receptor</keyword>
<keyword evidence="4 10" id="KW-0812">Transmembrane</keyword>
<keyword evidence="5 10" id="KW-0552">Olfaction</keyword>